<name>A0A8J4Y1I4_CHIOP</name>
<organism evidence="2 3">
    <name type="scientific">Chionoecetes opilio</name>
    <name type="common">Atlantic snow crab</name>
    <name type="synonym">Cancer opilio</name>
    <dbReference type="NCBI Taxonomy" id="41210"/>
    <lineage>
        <taxon>Eukaryota</taxon>
        <taxon>Metazoa</taxon>
        <taxon>Ecdysozoa</taxon>
        <taxon>Arthropoda</taxon>
        <taxon>Crustacea</taxon>
        <taxon>Multicrustacea</taxon>
        <taxon>Malacostraca</taxon>
        <taxon>Eumalacostraca</taxon>
        <taxon>Eucarida</taxon>
        <taxon>Decapoda</taxon>
        <taxon>Pleocyemata</taxon>
        <taxon>Brachyura</taxon>
        <taxon>Eubrachyura</taxon>
        <taxon>Majoidea</taxon>
        <taxon>Majidae</taxon>
        <taxon>Chionoecetes</taxon>
    </lineage>
</organism>
<accession>A0A8J4Y1I4</accession>
<keyword evidence="3" id="KW-1185">Reference proteome</keyword>
<dbReference type="EMBL" id="JACEEZ010014535">
    <property type="protein sequence ID" value="KAG0719425.1"/>
    <property type="molecule type" value="Genomic_DNA"/>
</dbReference>
<evidence type="ECO:0000313" key="2">
    <source>
        <dbReference type="EMBL" id="KAG0719425.1"/>
    </source>
</evidence>
<protein>
    <submittedName>
        <fullName evidence="2">Uncharacterized protein</fullName>
    </submittedName>
</protein>
<evidence type="ECO:0000313" key="3">
    <source>
        <dbReference type="Proteomes" id="UP000770661"/>
    </source>
</evidence>
<gene>
    <name evidence="2" type="ORF">GWK47_050510</name>
</gene>
<feature type="region of interest" description="Disordered" evidence="1">
    <location>
        <begin position="51"/>
        <end position="130"/>
    </location>
</feature>
<feature type="compositionally biased region" description="Basic and acidic residues" evidence="1">
    <location>
        <begin position="118"/>
        <end position="130"/>
    </location>
</feature>
<proteinExistence type="predicted"/>
<comment type="caution">
    <text evidence="2">The sequence shown here is derived from an EMBL/GenBank/DDBJ whole genome shotgun (WGS) entry which is preliminary data.</text>
</comment>
<sequence>MGFGGRGTRFMIFAPHASPWAKSPGYWFLSCSSMRGARRSRRMLPAGWKLLPVEPTSHSGPGGTTAPRGETLPCLVPKEGTPSSPLGAKTHAVQTTRPLTRIFGDKGNKGHSQPPDPQPKKEKLSFPRTR</sequence>
<evidence type="ECO:0000256" key="1">
    <source>
        <dbReference type="SAM" id="MobiDB-lite"/>
    </source>
</evidence>
<dbReference type="Proteomes" id="UP000770661">
    <property type="component" value="Unassembled WGS sequence"/>
</dbReference>
<reference evidence="2" key="1">
    <citation type="submission" date="2020-07" db="EMBL/GenBank/DDBJ databases">
        <title>The High-quality genome of the commercially important snow crab, Chionoecetes opilio.</title>
        <authorList>
            <person name="Jeong J.-H."/>
            <person name="Ryu S."/>
        </authorList>
    </citation>
    <scope>NUCLEOTIDE SEQUENCE</scope>
    <source>
        <strain evidence="2">MADBK_172401_WGS</strain>
        <tissue evidence="2">Digestive gland</tissue>
    </source>
</reference>
<dbReference type="AlphaFoldDB" id="A0A8J4Y1I4"/>